<dbReference type="Gene3D" id="2.40.30.170">
    <property type="match status" value="1"/>
</dbReference>
<dbReference type="RefSeq" id="WP_132976951.1">
    <property type="nucleotide sequence ID" value="NZ_SMAO01000004.1"/>
</dbReference>
<evidence type="ECO:0000256" key="3">
    <source>
        <dbReference type="SAM" id="MobiDB-lite"/>
    </source>
</evidence>
<accession>A0A4R3N2S4</accession>
<reference evidence="8 9" key="1">
    <citation type="submission" date="2019-03" db="EMBL/GenBank/DDBJ databases">
        <title>Genomic Encyclopedia of Type Strains, Phase IV (KMG-IV): sequencing the most valuable type-strain genomes for metagenomic binning, comparative biology and taxonomic classification.</title>
        <authorList>
            <person name="Goeker M."/>
        </authorList>
    </citation>
    <scope>NUCLEOTIDE SEQUENCE [LARGE SCALE GENOMIC DNA]</scope>
    <source>
        <strain evidence="8 9">DSM 13587</strain>
    </source>
</reference>
<evidence type="ECO:0000259" key="6">
    <source>
        <dbReference type="Pfam" id="PF25917"/>
    </source>
</evidence>
<proteinExistence type="inferred from homology"/>
<feature type="domain" description="CusB-like beta-barrel" evidence="7">
    <location>
        <begin position="248"/>
        <end position="321"/>
    </location>
</feature>
<name>A0A4R3N2S4_9GAMM</name>
<dbReference type="InterPro" id="IPR058792">
    <property type="entry name" value="Beta-barrel_RND_2"/>
</dbReference>
<dbReference type="EMBL" id="SMAO01000004">
    <property type="protein sequence ID" value="TCT21353.1"/>
    <property type="molecule type" value="Genomic_DNA"/>
</dbReference>
<keyword evidence="4" id="KW-0472">Membrane</keyword>
<dbReference type="NCBIfam" id="TIGR01730">
    <property type="entry name" value="RND_mfp"/>
    <property type="match status" value="1"/>
</dbReference>
<keyword evidence="4" id="KW-0812">Transmembrane</keyword>
<keyword evidence="2" id="KW-0175">Coiled coil</keyword>
<dbReference type="AlphaFoldDB" id="A0A4R3N2S4"/>
<feature type="region of interest" description="Disordered" evidence="3">
    <location>
        <begin position="342"/>
        <end position="380"/>
    </location>
</feature>
<dbReference type="PANTHER" id="PTHR30469:SF33">
    <property type="entry name" value="SLR1207 PROTEIN"/>
    <property type="match status" value="1"/>
</dbReference>
<comment type="caution">
    <text evidence="8">The sequence shown here is derived from an EMBL/GenBank/DDBJ whole genome shotgun (WGS) entry which is preliminary data.</text>
</comment>
<evidence type="ECO:0000256" key="4">
    <source>
        <dbReference type="SAM" id="Phobius"/>
    </source>
</evidence>
<dbReference type="Pfam" id="PF25876">
    <property type="entry name" value="HH_MFP_RND"/>
    <property type="match status" value="1"/>
</dbReference>
<gene>
    <name evidence="8" type="ORF">EDC35_104208</name>
</gene>
<keyword evidence="4" id="KW-1133">Transmembrane helix</keyword>
<dbReference type="SUPFAM" id="SSF111369">
    <property type="entry name" value="HlyD-like secretion proteins"/>
    <property type="match status" value="1"/>
</dbReference>
<dbReference type="Gene3D" id="1.10.287.470">
    <property type="entry name" value="Helix hairpin bin"/>
    <property type="match status" value="1"/>
</dbReference>
<dbReference type="Gene3D" id="2.40.50.100">
    <property type="match status" value="1"/>
</dbReference>
<dbReference type="InterPro" id="IPR058624">
    <property type="entry name" value="MdtA-like_HH"/>
</dbReference>
<feature type="domain" description="Multidrug resistance protein MdtA-like barrel-sandwich hybrid" evidence="6">
    <location>
        <begin position="83"/>
        <end position="236"/>
    </location>
</feature>
<dbReference type="PANTHER" id="PTHR30469">
    <property type="entry name" value="MULTIDRUG RESISTANCE PROTEIN MDTA"/>
    <property type="match status" value="1"/>
</dbReference>
<organism evidence="8 9">
    <name type="scientific">Thiobaca trueperi</name>
    <dbReference type="NCBI Taxonomy" id="127458"/>
    <lineage>
        <taxon>Bacteria</taxon>
        <taxon>Pseudomonadati</taxon>
        <taxon>Pseudomonadota</taxon>
        <taxon>Gammaproteobacteria</taxon>
        <taxon>Chromatiales</taxon>
        <taxon>Chromatiaceae</taxon>
        <taxon>Thiobaca</taxon>
    </lineage>
</organism>
<dbReference type="OrthoDB" id="9791520at2"/>
<evidence type="ECO:0000259" key="7">
    <source>
        <dbReference type="Pfam" id="PF25954"/>
    </source>
</evidence>
<dbReference type="GO" id="GO:1990281">
    <property type="term" value="C:efflux pump complex"/>
    <property type="evidence" value="ECO:0007669"/>
    <property type="project" value="TreeGrafter"/>
</dbReference>
<evidence type="ECO:0000313" key="8">
    <source>
        <dbReference type="EMBL" id="TCT21353.1"/>
    </source>
</evidence>
<evidence type="ECO:0000313" key="9">
    <source>
        <dbReference type="Proteomes" id="UP000295717"/>
    </source>
</evidence>
<dbReference type="InterPro" id="IPR006143">
    <property type="entry name" value="RND_pump_MFP"/>
</dbReference>
<evidence type="ECO:0000259" key="5">
    <source>
        <dbReference type="Pfam" id="PF25876"/>
    </source>
</evidence>
<dbReference type="Pfam" id="PF25954">
    <property type="entry name" value="Beta-barrel_RND_2"/>
    <property type="match status" value="1"/>
</dbReference>
<protein>
    <submittedName>
        <fullName evidence="8">HlyD family secretion protein</fullName>
    </submittedName>
</protein>
<dbReference type="Pfam" id="PF25917">
    <property type="entry name" value="BSH_RND"/>
    <property type="match status" value="1"/>
</dbReference>
<feature type="transmembrane region" description="Helical" evidence="4">
    <location>
        <begin position="29"/>
        <end position="49"/>
    </location>
</feature>
<dbReference type="Proteomes" id="UP000295717">
    <property type="component" value="Unassembled WGS sequence"/>
</dbReference>
<dbReference type="InterPro" id="IPR058625">
    <property type="entry name" value="MdtA-like_BSH"/>
</dbReference>
<evidence type="ECO:0000256" key="2">
    <source>
        <dbReference type="SAM" id="Coils"/>
    </source>
</evidence>
<keyword evidence="9" id="KW-1185">Reference proteome</keyword>
<dbReference type="GO" id="GO:0015562">
    <property type="term" value="F:efflux transmembrane transporter activity"/>
    <property type="evidence" value="ECO:0007669"/>
    <property type="project" value="TreeGrafter"/>
</dbReference>
<sequence length="428" mass="45822">MTQQGSLPDSAIAQQIDLTGRPASHRRRWLWFAGLTVLGLVLAAVAFMSTRPADRASFKTAEVKRGELTIRVTATGQLQPVTQVDVGTEVSGTIQAVEVDFNDRVKQGQVLARLDPDQSQAKERQSAAALELAKAQVDEAQATVNETANKLRRTTDLMGRRLASPEELDTASAAAERAAAALAVARAKVDQAQAQLDADRRTLHKTTIRSPIDGIVLKRDVEPGQTVAASLQTPVLFTLAENLTQMELKVAVDEADVGQVNEGQKAIFTVDAYPARTFPATITQVRFAPETVNGVVTFGALLAVDNVDLSLRPGMTATAEILVHEEDDLLLVPNTALRFTPPQARSEQAGPNLLGMLLPRPPRSPKRQPEAGARTGKSGRVWILRDGEPTAVEIKTGLTDGVVTQVLGDGLAPGVQVLVDVERAGRKS</sequence>
<feature type="domain" description="Multidrug resistance protein MdtA-like alpha-helical hairpin" evidence="5">
    <location>
        <begin position="131"/>
        <end position="197"/>
    </location>
</feature>
<feature type="coiled-coil region" evidence="2">
    <location>
        <begin position="130"/>
        <end position="202"/>
    </location>
</feature>
<comment type="similarity">
    <text evidence="1">Belongs to the membrane fusion protein (MFP) (TC 8.A.1) family.</text>
</comment>
<evidence type="ECO:0000256" key="1">
    <source>
        <dbReference type="ARBA" id="ARBA00009477"/>
    </source>
</evidence>